<name>A0ABD2JVP0_HETSC</name>
<dbReference type="GO" id="GO:0015031">
    <property type="term" value="P:protein transport"/>
    <property type="evidence" value="ECO:0007669"/>
    <property type="project" value="UniProtKB-KW"/>
</dbReference>
<feature type="domain" description="SDA1 N-terminal" evidence="3">
    <location>
        <begin position="73"/>
        <end position="474"/>
    </location>
</feature>
<dbReference type="GO" id="GO:0000055">
    <property type="term" value="P:ribosomal large subunit export from nucleus"/>
    <property type="evidence" value="ECO:0007669"/>
    <property type="project" value="UniProtKB-UniRule"/>
</dbReference>
<dbReference type="InterPro" id="IPR027312">
    <property type="entry name" value="Sda1"/>
</dbReference>
<feature type="region of interest" description="Disordered" evidence="2">
    <location>
        <begin position="619"/>
        <end position="649"/>
    </location>
</feature>
<dbReference type="AlphaFoldDB" id="A0ABD2JVP0"/>
<evidence type="ECO:0000256" key="2">
    <source>
        <dbReference type="SAM" id="MobiDB-lite"/>
    </source>
</evidence>
<comment type="similarity">
    <text evidence="1">Belongs to the SDA1 family.</text>
</comment>
<evidence type="ECO:0000256" key="1">
    <source>
        <dbReference type="RuleBase" id="RU365057"/>
    </source>
</evidence>
<dbReference type="GO" id="GO:0042273">
    <property type="term" value="P:ribosomal large subunit biogenesis"/>
    <property type="evidence" value="ECO:0007669"/>
    <property type="project" value="UniProtKB-UniRule"/>
</dbReference>
<dbReference type="EMBL" id="JBICCN010000086">
    <property type="protein sequence ID" value="KAL3094725.1"/>
    <property type="molecule type" value="Genomic_DNA"/>
</dbReference>
<feature type="domain" description="SDA1 C-terminal" evidence="4">
    <location>
        <begin position="601"/>
        <end position="644"/>
    </location>
</feature>
<evidence type="ECO:0000313" key="6">
    <source>
        <dbReference type="Proteomes" id="UP001620645"/>
    </source>
</evidence>
<dbReference type="GO" id="GO:0005730">
    <property type="term" value="C:nucleolus"/>
    <property type="evidence" value="ECO:0007669"/>
    <property type="project" value="UniProtKB-SubCell"/>
</dbReference>
<dbReference type="Pfam" id="PF21638">
    <property type="entry name" value="SDA1_C"/>
    <property type="match status" value="1"/>
</dbReference>
<feature type="compositionally biased region" description="Basic residues" evidence="2">
    <location>
        <begin position="291"/>
        <end position="303"/>
    </location>
</feature>
<evidence type="ECO:0000259" key="3">
    <source>
        <dbReference type="Pfam" id="PF08158"/>
    </source>
</evidence>
<feature type="compositionally biased region" description="Basic and acidic residues" evidence="2">
    <location>
        <begin position="560"/>
        <end position="591"/>
    </location>
</feature>
<dbReference type="Proteomes" id="UP001620645">
    <property type="component" value="Unassembled WGS sequence"/>
</dbReference>
<keyword evidence="1" id="KW-0653">Protein transport</keyword>
<evidence type="ECO:0000259" key="4">
    <source>
        <dbReference type="Pfam" id="PF21638"/>
    </source>
</evidence>
<keyword evidence="6" id="KW-1185">Reference proteome</keyword>
<organism evidence="5 6">
    <name type="scientific">Heterodera schachtii</name>
    <name type="common">Sugarbeet cyst nematode worm</name>
    <name type="synonym">Tylenchus schachtii</name>
    <dbReference type="NCBI Taxonomy" id="97005"/>
    <lineage>
        <taxon>Eukaryota</taxon>
        <taxon>Metazoa</taxon>
        <taxon>Ecdysozoa</taxon>
        <taxon>Nematoda</taxon>
        <taxon>Chromadorea</taxon>
        <taxon>Rhabditida</taxon>
        <taxon>Tylenchina</taxon>
        <taxon>Tylenchomorpha</taxon>
        <taxon>Tylenchoidea</taxon>
        <taxon>Heteroderidae</taxon>
        <taxon>Heteroderinae</taxon>
        <taxon>Heterodera</taxon>
    </lineage>
</organism>
<feature type="region of interest" description="Disordered" evidence="2">
    <location>
        <begin position="500"/>
        <end position="607"/>
    </location>
</feature>
<dbReference type="InterPro" id="IPR048292">
    <property type="entry name" value="SDA1_C"/>
</dbReference>
<dbReference type="InterPro" id="IPR016024">
    <property type="entry name" value="ARM-type_fold"/>
</dbReference>
<accession>A0ABD2JVP0</accession>
<gene>
    <name evidence="5" type="ORF">niasHS_006020</name>
</gene>
<feature type="compositionally biased region" description="Acidic residues" evidence="2">
    <location>
        <begin position="512"/>
        <end position="527"/>
    </location>
</feature>
<dbReference type="Pfam" id="PF08158">
    <property type="entry name" value="SDA1_HEAT"/>
    <property type="match status" value="1"/>
</dbReference>
<protein>
    <recommendedName>
        <fullName evidence="1">Protein SDA1</fullName>
    </recommendedName>
</protein>
<dbReference type="SUPFAM" id="SSF48371">
    <property type="entry name" value="ARM repeat"/>
    <property type="match status" value="1"/>
</dbReference>
<proteinExistence type="inferred from homology"/>
<feature type="region of interest" description="Disordered" evidence="2">
    <location>
        <begin position="253"/>
        <end position="306"/>
    </location>
</feature>
<keyword evidence="1" id="KW-0539">Nucleus</keyword>
<dbReference type="InterPro" id="IPR012977">
    <property type="entry name" value="SDA1_N"/>
</dbReference>
<comment type="caution">
    <text evidence="5">The sequence shown here is derived from an EMBL/GenBank/DDBJ whole genome shotgun (WGS) entry which is preliminary data.</text>
</comment>
<dbReference type="PANTHER" id="PTHR12730:SF0">
    <property type="entry name" value="PROTEIN SDA1 HOMOLOG"/>
    <property type="match status" value="1"/>
</dbReference>
<comment type="subcellular location">
    <subcellularLocation>
        <location evidence="1">Nucleus</location>
        <location evidence="1">Nucleolus</location>
    </subcellularLocation>
</comment>
<comment type="function">
    <text evidence="1">Required for 60S pre-ribosomal subunits export to the cytoplasm.</text>
</comment>
<keyword evidence="1" id="KW-0813">Transport</keyword>
<dbReference type="PANTHER" id="PTHR12730">
    <property type="entry name" value="HSDA/SDA1-RELATED"/>
    <property type="match status" value="1"/>
</dbReference>
<keyword evidence="1" id="KW-0690">Ribosome biogenesis</keyword>
<sequence>MISLNEASGLRGRLKVCDGNLSLLREKLATDPDSYAEEFNEQFEHFQRLLKLLELQPVLHSSSIDTVVQLCNFLSLTAPYYPEKASLLGSLVLHMLSSSGANVDQLGSELRCALCKCVVRLAMARLLDLHKVVTLFFDLLRCADKTLRKFILGALIHFIRRCTKKRRMKRGGAKRRPKMAMVRQQNSQKLRQTLFGMLTDERTVCARVAQLALICAYRRHYWRNANIANALAECVFHQVQRIQISAMRFFLGSQRDEKPNEDGQNSSDDEMEGGEEGSRKETKSLKEVMQKFRHAKKTRKRKKNLDQAKKVIVTAQHKKEEKRRPKDMKQCNMEAINAIYDPQSFVDRLFSTLEGRQRNEKYAIRLLQIALCARVIGVHQLQTLGFYSYLHRYIRPKQKEVTRILLYAAQACHPLVPSDVIEQLIRVVAQNFVSDRNTPEAITVGLNTIREIYKGCPEAATEEMVRDLAAYKKTHNKNVSLAAHALIMLFRTINPKLLHHKDRGRPEKATDENNEMDVDKDDDDELSEAGKATSNCEESSADENESDNEQHGHGGLPRLSDIEHFYGKFRRQTKEERMDQVKEGRPGKEAYGRPIRGPHVGRTNRELAKRKPVQMIRQKVRGRNRQRSFRDRQKSLRAYLLRQQGKKVK</sequence>
<reference evidence="5 6" key="1">
    <citation type="submission" date="2024-10" db="EMBL/GenBank/DDBJ databases">
        <authorList>
            <person name="Kim D."/>
        </authorList>
    </citation>
    <scope>NUCLEOTIDE SEQUENCE [LARGE SCALE GENOMIC DNA]</scope>
    <source>
        <strain evidence="5">Taebaek</strain>
    </source>
</reference>
<feature type="compositionally biased region" description="Basic and acidic residues" evidence="2">
    <location>
        <begin position="276"/>
        <end position="290"/>
    </location>
</feature>
<evidence type="ECO:0000313" key="5">
    <source>
        <dbReference type="EMBL" id="KAL3094725.1"/>
    </source>
</evidence>